<keyword evidence="1" id="KW-0472">Membrane</keyword>
<accession>A0A1F4VET8</accession>
<evidence type="ECO:0000259" key="2">
    <source>
        <dbReference type="Pfam" id="PF14343"/>
    </source>
</evidence>
<sequence length="175" mass="19857">MQQNKSNSGNVIIYVIVGVVLLFLFLKFVGPKIGIKIFENRGNSIEYAHAEGFPRTINVSADINKTRLVIRDKDSLKEAIAAIDKNNEIKIPKVNFERKMALFVTSKTREKGGYETRIKKIVKDNEDLIIEIRDSEPGDTCINTQQLNIPMDLVVLDKVDLSIEFDVVKFVKECN</sequence>
<dbReference type="Proteomes" id="UP000176504">
    <property type="component" value="Unassembled WGS sequence"/>
</dbReference>
<dbReference type="InterPro" id="IPR025748">
    <property type="entry name" value="PrcB_C_dom"/>
</dbReference>
<dbReference type="Pfam" id="PF14343">
    <property type="entry name" value="PrcB_C"/>
    <property type="match status" value="1"/>
</dbReference>
<keyword evidence="1" id="KW-0812">Transmembrane</keyword>
<comment type="caution">
    <text evidence="3">The sequence shown here is derived from an EMBL/GenBank/DDBJ whole genome shotgun (WGS) entry which is preliminary data.</text>
</comment>
<feature type="domain" description="PrcB C-terminal" evidence="2">
    <location>
        <begin position="101"/>
        <end position="156"/>
    </location>
</feature>
<dbReference type="AlphaFoldDB" id="A0A1F4VET8"/>
<feature type="transmembrane region" description="Helical" evidence="1">
    <location>
        <begin position="12"/>
        <end position="30"/>
    </location>
</feature>
<protein>
    <recommendedName>
        <fullName evidence="2">PrcB C-terminal domain-containing protein</fullName>
    </recommendedName>
</protein>
<gene>
    <name evidence="3" type="ORF">A3A78_01815</name>
</gene>
<evidence type="ECO:0000313" key="4">
    <source>
        <dbReference type="Proteomes" id="UP000176504"/>
    </source>
</evidence>
<keyword evidence="1" id="KW-1133">Transmembrane helix</keyword>
<dbReference type="EMBL" id="MEVI01000001">
    <property type="protein sequence ID" value="OGC55756.1"/>
    <property type="molecule type" value="Genomic_DNA"/>
</dbReference>
<evidence type="ECO:0000256" key="1">
    <source>
        <dbReference type="SAM" id="Phobius"/>
    </source>
</evidence>
<proteinExistence type="predicted"/>
<name>A0A1F4VET8_UNCKA</name>
<organism evidence="3 4">
    <name type="scientific">candidate division WWE3 bacterium RIFCSPLOWO2_01_FULL_41_18</name>
    <dbReference type="NCBI Taxonomy" id="1802625"/>
    <lineage>
        <taxon>Bacteria</taxon>
        <taxon>Katanobacteria</taxon>
    </lineage>
</organism>
<reference evidence="3 4" key="1">
    <citation type="journal article" date="2016" name="Nat. Commun.">
        <title>Thousands of microbial genomes shed light on interconnected biogeochemical processes in an aquifer system.</title>
        <authorList>
            <person name="Anantharaman K."/>
            <person name="Brown C.T."/>
            <person name="Hug L.A."/>
            <person name="Sharon I."/>
            <person name="Castelle C.J."/>
            <person name="Probst A.J."/>
            <person name="Thomas B.C."/>
            <person name="Singh A."/>
            <person name="Wilkins M.J."/>
            <person name="Karaoz U."/>
            <person name="Brodie E.L."/>
            <person name="Williams K.H."/>
            <person name="Hubbard S.S."/>
            <person name="Banfield J.F."/>
        </authorList>
    </citation>
    <scope>NUCLEOTIDE SEQUENCE [LARGE SCALE GENOMIC DNA]</scope>
</reference>
<evidence type="ECO:0000313" key="3">
    <source>
        <dbReference type="EMBL" id="OGC55756.1"/>
    </source>
</evidence>